<dbReference type="Gene3D" id="1.25.40.10">
    <property type="entry name" value="Tetratricopeptide repeat domain"/>
    <property type="match status" value="2"/>
</dbReference>
<evidence type="ECO:0000313" key="2">
    <source>
        <dbReference type="Proteomes" id="UP000215027"/>
    </source>
</evidence>
<keyword evidence="2" id="KW-1185">Reference proteome</keyword>
<dbReference type="Proteomes" id="UP000215027">
    <property type="component" value="Chromosome I"/>
</dbReference>
<sequence>MQIDINSTSFSEEDSLELLNFLYGFYHGRPFVSAEAPELVEFLMNWGFIGMARVIYIILGSEELLNKGRKEVKELIEHLPGTQFPRVERKKFERELRYYRERGHDNLYSKFRDGMTSFEVGKQLLKDKDYVSAEGELKEAIEKGIASWDMYHNCGLALYKQGSESGNVSKFEQAIPFYQEAISRNLNDSEPYSCDDLKWCYHHSSFPNRYQLAIEYFSAVYAQFPDRWSALHQLGWLHSKLGKNEKAIDLYQETIRKCLWNAWECSALDLLEIYRNSWNVEAGFNYFDGLVNEGTCNNWSIWHAYAWLRWNYRPDGWKEEVIGEEVLQAYRKSLALHPDGGWGWTYYDLGYVLGDLKRYDEAYEELTSAKARQPHWSILRRMAWTKEMIASSSSHRSKEFNDALEHNKEVLRLFTEDPGAWVGLGIAYQHRPKSSVIPENRQLDYILAWEALLQVISKFPSLPDELREQVQSELALLQQEPRIQLHKLLSERLDSEELDTLCMYAGLSSGELGTGGIRHSTRVMNFMLYFQDREQELKRVCPKLCVNTIW</sequence>
<dbReference type="SUPFAM" id="SSF48452">
    <property type="entry name" value="TPR-like"/>
    <property type="match status" value="1"/>
</dbReference>
<dbReference type="PANTHER" id="PTHR12558:SF13">
    <property type="entry name" value="CELL DIVISION CYCLE PROTEIN 27 HOMOLOG"/>
    <property type="match status" value="1"/>
</dbReference>
<dbReference type="SUPFAM" id="SSF48439">
    <property type="entry name" value="Protein prenylyltransferase"/>
    <property type="match status" value="1"/>
</dbReference>
<dbReference type="InterPro" id="IPR019734">
    <property type="entry name" value="TPR_rpt"/>
</dbReference>
<dbReference type="EMBL" id="LN890655">
    <property type="protein sequence ID" value="CUS03210.2"/>
    <property type="molecule type" value="Genomic_DNA"/>
</dbReference>
<organism evidence="1 2">
    <name type="scientific">Candidatus Promineifilum breve</name>
    <dbReference type="NCBI Taxonomy" id="1806508"/>
    <lineage>
        <taxon>Bacteria</taxon>
        <taxon>Bacillati</taxon>
        <taxon>Chloroflexota</taxon>
        <taxon>Ardenticatenia</taxon>
        <taxon>Candidatus Promineifilales</taxon>
        <taxon>Candidatus Promineifilaceae</taxon>
        <taxon>Candidatus Promineifilum</taxon>
    </lineage>
</organism>
<proteinExistence type="predicted"/>
<evidence type="ECO:0008006" key="3">
    <source>
        <dbReference type="Google" id="ProtNLM"/>
    </source>
</evidence>
<gene>
    <name evidence="1" type="ORF">CFX0092_A1332</name>
</gene>
<evidence type="ECO:0000313" key="1">
    <source>
        <dbReference type="EMBL" id="CUS03210.2"/>
    </source>
</evidence>
<name>A0A160T3T3_9CHLR</name>
<dbReference type="OrthoDB" id="5477554at2"/>
<dbReference type="AlphaFoldDB" id="A0A160T3T3"/>
<dbReference type="PANTHER" id="PTHR12558">
    <property type="entry name" value="CELL DIVISION CYCLE 16,23,27"/>
    <property type="match status" value="1"/>
</dbReference>
<dbReference type="SMART" id="SM00028">
    <property type="entry name" value="TPR"/>
    <property type="match status" value="3"/>
</dbReference>
<accession>A0A160T3T3</accession>
<protein>
    <recommendedName>
        <fullName evidence="3">Tetratricopeptide repeat protein</fullName>
    </recommendedName>
</protein>
<dbReference type="RefSeq" id="WP_095042738.1">
    <property type="nucleotide sequence ID" value="NZ_LN890655.1"/>
</dbReference>
<dbReference type="KEGG" id="pbf:CFX0092_A1332"/>
<dbReference type="Pfam" id="PF13432">
    <property type="entry name" value="TPR_16"/>
    <property type="match status" value="1"/>
</dbReference>
<dbReference type="InterPro" id="IPR011990">
    <property type="entry name" value="TPR-like_helical_dom_sf"/>
</dbReference>
<reference evidence="1" key="1">
    <citation type="submission" date="2016-01" db="EMBL/GenBank/DDBJ databases">
        <authorList>
            <person name="Mcilroy J.S."/>
            <person name="Karst M S."/>
            <person name="Albertsen M."/>
        </authorList>
    </citation>
    <scope>NUCLEOTIDE SEQUENCE</scope>
    <source>
        <strain evidence="1">Cfx-K</strain>
    </source>
</reference>
<dbReference type="Pfam" id="PF13181">
    <property type="entry name" value="TPR_8"/>
    <property type="match status" value="1"/>
</dbReference>